<dbReference type="InterPro" id="IPR054289">
    <property type="entry name" value="DUF7025"/>
</dbReference>
<dbReference type="Gene3D" id="3.40.50.300">
    <property type="entry name" value="P-loop containing nucleotide triphosphate hydrolases"/>
    <property type="match status" value="1"/>
</dbReference>
<dbReference type="Pfam" id="PF22942">
    <property type="entry name" value="DUF7025"/>
    <property type="match status" value="1"/>
</dbReference>
<gene>
    <name evidence="2" type="ORF">QCA50_015344</name>
</gene>
<evidence type="ECO:0000259" key="1">
    <source>
        <dbReference type="SMART" id="SM00382"/>
    </source>
</evidence>
<dbReference type="GO" id="GO:0005524">
    <property type="term" value="F:ATP binding"/>
    <property type="evidence" value="ECO:0007669"/>
    <property type="project" value="InterPro"/>
</dbReference>
<protein>
    <recommendedName>
        <fullName evidence="1">AAA+ ATPase domain-containing protein</fullName>
    </recommendedName>
</protein>
<organism evidence="2 3">
    <name type="scientific">Cerrena zonata</name>
    <dbReference type="NCBI Taxonomy" id="2478898"/>
    <lineage>
        <taxon>Eukaryota</taxon>
        <taxon>Fungi</taxon>
        <taxon>Dikarya</taxon>
        <taxon>Basidiomycota</taxon>
        <taxon>Agaricomycotina</taxon>
        <taxon>Agaricomycetes</taxon>
        <taxon>Polyporales</taxon>
        <taxon>Cerrenaceae</taxon>
        <taxon>Cerrena</taxon>
    </lineage>
</organism>
<dbReference type="PANTHER" id="PTHR46411:SF3">
    <property type="entry name" value="AAA+ ATPASE DOMAIN-CONTAINING PROTEIN"/>
    <property type="match status" value="1"/>
</dbReference>
<dbReference type="PANTHER" id="PTHR46411">
    <property type="entry name" value="FAMILY ATPASE, PUTATIVE-RELATED"/>
    <property type="match status" value="1"/>
</dbReference>
<comment type="caution">
    <text evidence="2">The sequence shown here is derived from an EMBL/GenBank/DDBJ whole genome shotgun (WGS) entry which is preliminary data.</text>
</comment>
<dbReference type="SMART" id="SM00382">
    <property type="entry name" value="AAA"/>
    <property type="match status" value="1"/>
</dbReference>
<dbReference type="InterPro" id="IPR027417">
    <property type="entry name" value="P-loop_NTPase"/>
</dbReference>
<accession>A0AAW0FLH1</accession>
<reference evidence="2 3" key="1">
    <citation type="submission" date="2022-09" db="EMBL/GenBank/DDBJ databases">
        <authorList>
            <person name="Palmer J.M."/>
        </authorList>
    </citation>
    <scope>NUCLEOTIDE SEQUENCE [LARGE SCALE GENOMIC DNA]</scope>
    <source>
        <strain evidence="2 3">DSM 7382</strain>
    </source>
</reference>
<name>A0AAW0FLH1_9APHY</name>
<proteinExistence type="predicted"/>
<dbReference type="GO" id="GO:0016887">
    <property type="term" value="F:ATP hydrolysis activity"/>
    <property type="evidence" value="ECO:0007669"/>
    <property type="project" value="InterPro"/>
</dbReference>
<feature type="domain" description="AAA+ ATPase" evidence="1">
    <location>
        <begin position="406"/>
        <end position="533"/>
    </location>
</feature>
<dbReference type="AlphaFoldDB" id="A0AAW0FLH1"/>
<dbReference type="SUPFAM" id="SSF52540">
    <property type="entry name" value="P-loop containing nucleoside triphosphate hydrolases"/>
    <property type="match status" value="1"/>
</dbReference>
<dbReference type="InterPro" id="IPR003959">
    <property type="entry name" value="ATPase_AAA_core"/>
</dbReference>
<dbReference type="EMBL" id="JASBNA010000040">
    <property type="protein sequence ID" value="KAK7681611.1"/>
    <property type="molecule type" value="Genomic_DNA"/>
</dbReference>
<evidence type="ECO:0000313" key="3">
    <source>
        <dbReference type="Proteomes" id="UP001385951"/>
    </source>
</evidence>
<dbReference type="InterPro" id="IPR003593">
    <property type="entry name" value="AAA+_ATPase"/>
</dbReference>
<evidence type="ECO:0000313" key="2">
    <source>
        <dbReference type="EMBL" id="KAK7681611.1"/>
    </source>
</evidence>
<dbReference type="CDD" id="cd19481">
    <property type="entry name" value="RecA-like_protease"/>
    <property type="match status" value="1"/>
</dbReference>
<sequence length="641" mass="73519">MATPSQPQDFQEQEIPNDRIARYDEFYDPRDGTRILQRTVKVVPVEEPVKEDGREIIVVRRIFKDNQRKPPIIKVDIKNSILLELLRELNRGVVGVNLLSDSPTVDPEVFLHSRHGITNALWEENEKQTPDIERIEVLDEVVRYISDDFGPTIMMFEHYISMRYITFELLELLFPPNSLIYQYDPLTEQDQILLARTTSYREGFDSPCFKIHCDIVTSDGEKFGLATVSIVIREFEGVSKIEDLDTYPFHYHADYPRLRERIIGRGIRYATMTGYHYGQISGQAIRETANERVERFHVNGRVVIDPVAFRLFQPDCSFNTHVHQALPRGNLTEEQLLICNPVLYGFSLSTKTWGGFAMDRLTEIDWSSDAFDLLVLGEKQKQLIRAIVKQHPRRESFDDIIAGKGKGLVGLFCGRPGCGKTLTAEAVADLYRVPLYVVTAGELGVKPDRVDRKLTDIFEVARMWNAVVLLDEAEVFLQQRNASDIKRNALVTIFLRQLEYYQGILILTTNMLEQCDAALESRIHFSIHYPDLDYDSRKKIWQTFLKKVLGPEGEFNKDDLHRLAEYTMNGRQIKNTVSSAQCIAMDEGIPLSMKHIENVMDVVSDWYTAREKLAEPALSWKGVKQHSSEGVAVGLEVPRAD</sequence>
<dbReference type="Proteomes" id="UP001385951">
    <property type="component" value="Unassembled WGS sequence"/>
</dbReference>
<dbReference type="Pfam" id="PF00004">
    <property type="entry name" value="AAA"/>
    <property type="match status" value="1"/>
</dbReference>
<keyword evidence="3" id="KW-1185">Reference proteome</keyword>